<keyword evidence="4 7" id="KW-0964">Secreted</keyword>
<gene>
    <name evidence="9" type="ORF">Fmac_031256</name>
</gene>
<evidence type="ECO:0000256" key="6">
    <source>
        <dbReference type="ARBA" id="ARBA00023157"/>
    </source>
</evidence>
<name>A0ABD1L1K1_9FABA</name>
<keyword evidence="8" id="KW-0812">Transmembrane</keyword>
<dbReference type="Proteomes" id="UP001603857">
    <property type="component" value="Unassembled WGS sequence"/>
</dbReference>
<keyword evidence="8" id="KW-0472">Membrane</keyword>
<keyword evidence="6" id="KW-1015">Disulfide bond</keyword>
<evidence type="ECO:0000256" key="3">
    <source>
        <dbReference type="ARBA" id="ARBA00022473"/>
    </source>
</evidence>
<protein>
    <recommendedName>
        <fullName evidence="7">Epidermal patterning factor-like protein</fullName>
    </recommendedName>
</protein>
<dbReference type="GO" id="GO:0005576">
    <property type="term" value="C:extracellular region"/>
    <property type="evidence" value="ECO:0007669"/>
    <property type="project" value="UniProtKB-SubCell"/>
</dbReference>
<reference evidence="9 10" key="1">
    <citation type="submission" date="2024-08" db="EMBL/GenBank/DDBJ databases">
        <title>Insights into the chromosomal genome structure of Flemingia macrophylla.</title>
        <authorList>
            <person name="Ding Y."/>
            <person name="Zhao Y."/>
            <person name="Bi W."/>
            <person name="Wu M."/>
            <person name="Zhao G."/>
            <person name="Gong Y."/>
            <person name="Li W."/>
            <person name="Zhang P."/>
        </authorList>
    </citation>
    <scope>NUCLEOTIDE SEQUENCE [LARGE SCALE GENOMIC DNA]</scope>
    <source>
        <strain evidence="9">DYQJB</strain>
        <tissue evidence="9">Leaf</tissue>
    </source>
</reference>
<comment type="similarity">
    <text evidence="2 7">Belongs to the plant cysteine rich small secretory peptide family. Epidermal patterning factor subfamily.</text>
</comment>
<dbReference type="EMBL" id="JBGMDY010000011">
    <property type="protein sequence ID" value="KAL2317380.1"/>
    <property type="molecule type" value="Genomic_DNA"/>
</dbReference>
<dbReference type="AlphaFoldDB" id="A0ABD1L1K1"/>
<evidence type="ECO:0000256" key="2">
    <source>
        <dbReference type="ARBA" id="ARBA00008127"/>
    </source>
</evidence>
<accession>A0ABD1L1K1</accession>
<dbReference type="GO" id="GO:0010052">
    <property type="term" value="P:guard cell differentiation"/>
    <property type="evidence" value="ECO:0007669"/>
    <property type="project" value="UniProtKB-UniRule"/>
</dbReference>
<dbReference type="InterPro" id="IPR039455">
    <property type="entry name" value="EPFL"/>
</dbReference>
<comment type="caution">
    <text evidence="9">The sequence shown here is derived from an EMBL/GenBank/DDBJ whole genome shotgun (WGS) entry which is preliminary data.</text>
</comment>
<keyword evidence="8" id="KW-1133">Transmembrane helix</keyword>
<comment type="subcellular location">
    <subcellularLocation>
        <location evidence="1 7">Secreted</location>
    </subcellularLocation>
</comment>
<keyword evidence="10" id="KW-1185">Reference proteome</keyword>
<comment type="function">
    <text evidence="7">Controls stomatal patterning.</text>
</comment>
<evidence type="ECO:0000256" key="4">
    <source>
        <dbReference type="ARBA" id="ARBA00022525"/>
    </source>
</evidence>
<sequence length="186" mass="20702">MRGGCFSFSGFGNHKWAQCYVRVKECVISVISYSINNPPSLALVRVLRFFFLFMERKRNTNLCCSFSFYMLSFCTLIVTASAIPCLDTRCPMLAKADIDFQVFGQELKGETGQSLVSKGKIEVSSMVRPRRLLGGPGSSPPRCTSKCGRCTPCKPVHVPVPPGTPVTAEYYPEAWRCKCGNKLYMP</sequence>
<keyword evidence="3 7" id="KW-0217">Developmental protein</keyword>
<feature type="transmembrane region" description="Helical" evidence="8">
    <location>
        <begin position="62"/>
        <end position="83"/>
    </location>
</feature>
<evidence type="ECO:0000256" key="7">
    <source>
        <dbReference type="RuleBase" id="RU367102"/>
    </source>
</evidence>
<evidence type="ECO:0000313" key="10">
    <source>
        <dbReference type="Proteomes" id="UP001603857"/>
    </source>
</evidence>
<dbReference type="PANTHER" id="PTHR33109:SF4">
    <property type="entry name" value="EPIDERMAL PATTERNING FACTOR-LIKE PROTEIN 6"/>
    <property type="match status" value="1"/>
</dbReference>
<evidence type="ECO:0000313" key="9">
    <source>
        <dbReference type="EMBL" id="KAL2317380.1"/>
    </source>
</evidence>
<evidence type="ECO:0000256" key="1">
    <source>
        <dbReference type="ARBA" id="ARBA00004613"/>
    </source>
</evidence>
<evidence type="ECO:0000256" key="5">
    <source>
        <dbReference type="ARBA" id="ARBA00022729"/>
    </source>
</evidence>
<organism evidence="9 10">
    <name type="scientific">Flemingia macrophylla</name>
    <dbReference type="NCBI Taxonomy" id="520843"/>
    <lineage>
        <taxon>Eukaryota</taxon>
        <taxon>Viridiplantae</taxon>
        <taxon>Streptophyta</taxon>
        <taxon>Embryophyta</taxon>
        <taxon>Tracheophyta</taxon>
        <taxon>Spermatophyta</taxon>
        <taxon>Magnoliopsida</taxon>
        <taxon>eudicotyledons</taxon>
        <taxon>Gunneridae</taxon>
        <taxon>Pentapetalae</taxon>
        <taxon>rosids</taxon>
        <taxon>fabids</taxon>
        <taxon>Fabales</taxon>
        <taxon>Fabaceae</taxon>
        <taxon>Papilionoideae</taxon>
        <taxon>50 kb inversion clade</taxon>
        <taxon>NPAAA clade</taxon>
        <taxon>indigoferoid/millettioid clade</taxon>
        <taxon>Phaseoleae</taxon>
        <taxon>Flemingia</taxon>
    </lineage>
</organism>
<dbReference type="PANTHER" id="PTHR33109">
    <property type="entry name" value="EPIDERMAL PATTERNING FACTOR-LIKE PROTEIN 4"/>
    <property type="match status" value="1"/>
</dbReference>
<dbReference type="Pfam" id="PF17181">
    <property type="entry name" value="EPF"/>
    <property type="match status" value="1"/>
</dbReference>
<evidence type="ECO:0000256" key="8">
    <source>
        <dbReference type="SAM" id="Phobius"/>
    </source>
</evidence>
<keyword evidence="5" id="KW-0732">Signal</keyword>
<proteinExistence type="inferred from homology"/>